<dbReference type="GO" id="GO:0016020">
    <property type="term" value="C:membrane"/>
    <property type="evidence" value="ECO:0007669"/>
    <property type="project" value="TreeGrafter"/>
</dbReference>
<evidence type="ECO:0000256" key="1">
    <source>
        <dbReference type="ARBA" id="ARBA00022617"/>
    </source>
</evidence>
<dbReference type="AlphaFoldDB" id="A0A2A2WKU7"/>
<dbReference type="Pfam" id="PF00173">
    <property type="entry name" value="Cyt-b5"/>
    <property type="match status" value="1"/>
</dbReference>
<evidence type="ECO:0000256" key="6">
    <source>
        <dbReference type="SAM" id="SignalP"/>
    </source>
</evidence>
<evidence type="ECO:0000256" key="4">
    <source>
        <dbReference type="ARBA" id="ARBA00038168"/>
    </source>
</evidence>
<dbReference type="Proteomes" id="UP000218810">
    <property type="component" value="Unassembled WGS sequence"/>
</dbReference>
<dbReference type="InterPro" id="IPR036400">
    <property type="entry name" value="Cyt_B5-like_heme/steroid_sf"/>
</dbReference>
<keyword evidence="3" id="KW-0408">Iron</keyword>
<dbReference type="EMBL" id="NTGA01000040">
    <property type="protein sequence ID" value="PAY21836.1"/>
    <property type="molecule type" value="Genomic_DNA"/>
</dbReference>
<dbReference type="PRINTS" id="PR00363">
    <property type="entry name" value="CYTOCHROMEB5"/>
</dbReference>
<evidence type="ECO:0000313" key="9">
    <source>
        <dbReference type="Proteomes" id="UP000218810"/>
    </source>
</evidence>
<dbReference type="PROSITE" id="PS50255">
    <property type="entry name" value="CYTOCHROME_B5_2"/>
    <property type="match status" value="1"/>
</dbReference>
<dbReference type="SMART" id="SM01117">
    <property type="entry name" value="Cyt-b5"/>
    <property type="match status" value="1"/>
</dbReference>
<dbReference type="GO" id="GO:0020037">
    <property type="term" value="F:heme binding"/>
    <property type="evidence" value="ECO:0007669"/>
    <property type="project" value="TreeGrafter"/>
</dbReference>
<dbReference type="OrthoDB" id="8173637at2"/>
<feature type="compositionally biased region" description="Polar residues" evidence="5">
    <location>
        <begin position="93"/>
        <end position="108"/>
    </location>
</feature>
<evidence type="ECO:0000256" key="5">
    <source>
        <dbReference type="SAM" id="MobiDB-lite"/>
    </source>
</evidence>
<comment type="caution">
    <text evidence="8">The sequence shown here is derived from an EMBL/GenBank/DDBJ whole genome shotgun (WGS) entry which is preliminary data.</text>
</comment>
<keyword evidence="8" id="KW-0503">Monooxygenase</keyword>
<keyword evidence="1" id="KW-0349">Heme</keyword>
<keyword evidence="8" id="KW-0560">Oxidoreductase</keyword>
<organism evidence="8 9">
    <name type="scientific">Dietzia natronolimnaea</name>
    <dbReference type="NCBI Taxonomy" id="161920"/>
    <lineage>
        <taxon>Bacteria</taxon>
        <taxon>Bacillati</taxon>
        <taxon>Actinomycetota</taxon>
        <taxon>Actinomycetes</taxon>
        <taxon>Mycobacteriales</taxon>
        <taxon>Dietziaceae</taxon>
        <taxon>Dietzia</taxon>
    </lineage>
</organism>
<keyword evidence="2" id="KW-0479">Metal-binding</keyword>
<keyword evidence="6" id="KW-0732">Signal</keyword>
<feature type="region of interest" description="Disordered" evidence="5">
    <location>
        <begin position="83"/>
        <end position="110"/>
    </location>
</feature>
<protein>
    <submittedName>
        <fullName evidence="8">Monooxygenase</fullName>
    </submittedName>
</protein>
<dbReference type="PROSITE" id="PS51257">
    <property type="entry name" value="PROKAR_LIPOPROTEIN"/>
    <property type="match status" value="1"/>
</dbReference>
<dbReference type="InterPro" id="IPR001199">
    <property type="entry name" value="Cyt_B5-like_heme/steroid-bd"/>
</dbReference>
<dbReference type="RefSeq" id="WP_095719384.1">
    <property type="nucleotide sequence ID" value="NZ_NTGA01000040.1"/>
</dbReference>
<evidence type="ECO:0000256" key="2">
    <source>
        <dbReference type="ARBA" id="ARBA00022723"/>
    </source>
</evidence>
<proteinExistence type="inferred from homology"/>
<accession>A0A2A2WKU7</accession>
<feature type="signal peptide" evidence="6">
    <location>
        <begin position="1"/>
        <end position="25"/>
    </location>
</feature>
<feature type="domain" description="Cytochrome b5 heme-binding" evidence="7">
    <location>
        <begin position="43"/>
        <end position="120"/>
    </location>
</feature>
<dbReference type="PANTHER" id="PTHR19359">
    <property type="entry name" value="CYTOCHROME B5"/>
    <property type="match status" value="1"/>
</dbReference>
<dbReference type="InterPro" id="IPR050668">
    <property type="entry name" value="Cytochrome_b5"/>
</dbReference>
<feature type="chain" id="PRO_5012403978" evidence="6">
    <location>
        <begin position="26"/>
        <end position="121"/>
    </location>
</feature>
<evidence type="ECO:0000259" key="7">
    <source>
        <dbReference type="PROSITE" id="PS50255"/>
    </source>
</evidence>
<keyword evidence="9" id="KW-1185">Reference proteome</keyword>
<gene>
    <name evidence="8" type="ORF">CEY15_16785</name>
</gene>
<sequence length="121" mass="12809">MRLRRTLTASGTTAALLLAVGCAGNDTGAPEQAEQLQTGEGTKKQVTMAEVQQNDSTDSCWTVIENIVYDITAWVDQHPGGPDRIEQLCGTDGTESFTDQHSGASGPQSRLAEFQIGQLAG</sequence>
<dbReference type="GO" id="GO:0046872">
    <property type="term" value="F:metal ion binding"/>
    <property type="evidence" value="ECO:0007669"/>
    <property type="project" value="UniProtKB-KW"/>
</dbReference>
<dbReference type="Gene3D" id="3.10.120.10">
    <property type="entry name" value="Cytochrome b5-like heme/steroid binding domain"/>
    <property type="match status" value="1"/>
</dbReference>
<name>A0A2A2WKU7_9ACTN</name>
<reference evidence="9" key="1">
    <citation type="submission" date="2017-09" db="EMBL/GenBank/DDBJ databases">
        <authorList>
            <person name="Zhang Y."/>
            <person name="Huang X."/>
            <person name="Liu J."/>
            <person name="Lu L."/>
            <person name="Peng K."/>
        </authorList>
    </citation>
    <scope>NUCLEOTIDE SEQUENCE [LARGE SCALE GENOMIC DNA]</scope>
    <source>
        <strain evidence="9">S-XJ-1</strain>
    </source>
</reference>
<dbReference type="SUPFAM" id="SSF55856">
    <property type="entry name" value="Cytochrome b5-like heme/steroid binding domain"/>
    <property type="match status" value="1"/>
</dbReference>
<evidence type="ECO:0000256" key="3">
    <source>
        <dbReference type="ARBA" id="ARBA00023004"/>
    </source>
</evidence>
<comment type="similarity">
    <text evidence="4">Belongs to the cytochrome b5 family.</text>
</comment>
<dbReference type="GO" id="GO:0004497">
    <property type="term" value="F:monooxygenase activity"/>
    <property type="evidence" value="ECO:0007669"/>
    <property type="project" value="UniProtKB-KW"/>
</dbReference>
<evidence type="ECO:0000313" key="8">
    <source>
        <dbReference type="EMBL" id="PAY21836.1"/>
    </source>
</evidence>